<evidence type="ECO:0000259" key="2">
    <source>
        <dbReference type="Pfam" id="PF25459"/>
    </source>
</evidence>
<protein>
    <recommendedName>
        <fullName evidence="2">BBC1/AIM3 cysteine proteinase-fold domain-containing protein</fullName>
    </recommendedName>
</protein>
<feature type="compositionally biased region" description="Pro residues" evidence="1">
    <location>
        <begin position="517"/>
        <end position="532"/>
    </location>
</feature>
<evidence type="ECO:0000313" key="4">
    <source>
        <dbReference type="Proteomes" id="UP001497453"/>
    </source>
</evidence>
<feature type="compositionally biased region" description="Low complexity" evidence="1">
    <location>
        <begin position="285"/>
        <end position="304"/>
    </location>
</feature>
<feature type="compositionally biased region" description="Acidic residues" evidence="1">
    <location>
        <begin position="486"/>
        <end position="495"/>
    </location>
</feature>
<feature type="compositionally biased region" description="Basic and acidic residues" evidence="1">
    <location>
        <begin position="1010"/>
        <end position="1021"/>
    </location>
</feature>
<feature type="compositionally biased region" description="Basic and acidic residues" evidence="1">
    <location>
        <begin position="625"/>
        <end position="634"/>
    </location>
</feature>
<accession>A0ABP1E011</accession>
<feature type="compositionally biased region" description="Pro residues" evidence="1">
    <location>
        <begin position="1256"/>
        <end position="1283"/>
    </location>
</feature>
<feature type="compositionally biased region" description="Basic and acidic residues" evidence="1">
    <location>
        <begin position="466"/>
        <end position="476"/>
    </location>
</feature>
<feature type="compositionally biased region" description="Acidic residues" evidence="1">
    <location>
        <begin position="173"/>
        <end position="184"/>
    </location>
</feature>
<feature type="compositionally biased region" description="Pro residues" evidence="1">
    <location>
        <begin position="594"/>
        <end position="606"/>
    </location>
</feature>
<feature type="region of interest" description="Disordered" evidence="1">
    <location>
        <begin position="1304"/>
        <end position="1346"/>
    </location>
</feature>
<feature type="compositionally biased region" description="Pro residues" evidence="1">
    <location>
        <begin position="47"/>
        <end position="57"/>
    </location>
</feature>
<feature type="compositionally biased region" description="Basic and acidic residues" evidence="1">
    <location>
        <begin position="435"/>
        <end position="447"/>
    </location>
</feature>
<feature type="compositionally biased region" description="Basic and acidic residues" evidence="1">
    <location>
        <begin position="214"/>
        <end position="241"/>
    </location>
</feature>
<name>A0ABP1E011_9APHY</name>
<feature type="compositionally biased region" description="Basic and acidic residues" evidence="1">
    <location>
        <begin position="411"/>
        <end position="420"/>
    </location>
</feature>
<feature type="compositionally biased region" description="Acidic residues" evidence="1">
    <location>
        <begin position="649"/>
        <end position="661"/>
    </location>
</feature>
<feature type="compositionally biased region" description="Pro residues" evidence="1">
    <location>
        <begin position="1031"/>
        <end position="1045"/>
    </location>
</feature>
<keyword evidence="4" id="KW-1185">Reference proteome</keyword>
<feature type="compositionally biased region" description="Acidic residues" evidence="1">
    <location>
        <begin position="1129"/>
        <end position="1146"/>
    </location>
</feature>
<organism evidence="3 4">
    <name type="scientific">Somion occarium</name>
    <dbReference type="NCBI Taxonomy" id="3059160"/>
    <lineage>
        <taxon>Eukaryota</taxon>
        <taxon>Fungi</taxon>
        <taxon>Dikarya</taxon>
        <taxon>Basidiomycota</taxon>
        <taxon>Agaricomycotina</taxon>
        <taxon>Agaricomycetes</taxon>
        <taxon>Polyporales</taxon>
        <taxon>Cerrenaceae</taxon>
        <taxon>Somion</taxon>
    </lineage>
</organism>
<dbReference type="Proteomes" id="UP001497453">
    <property type="component" value="Chromosome 7"/>
</dbReference>
<dbReference type="InterPro" id="IPR057402">
    <property type="entry name" value="AIM3_BBC1_C"/>
</dbReference>
<feature type="compositionally biased region" description="Low complexity" evidence="1">
    <location>
        <begin position="157"/>
        <end position="168"/>
    </location>
</feature>
<feature type="compositionally biased region" description="Basic and acidic residues" evidence="1">
    <location>
        <begin position="672"/>
        <end position="682"/>
    </location>
</feature>
<evidence type="ECO:0000256" key="1">
    <source>
        <dbReference type="SAM" id="MobiDB-lite"/>
    </source>
</evidence>
<feature type="compositionally biased region" description="Basic and acidic residues" evidence="1">
    <location>
        <begin position="388"/>
        <end position="401"/>
    </location>
</feature>
<proteinExistence type="predicted"/>
<feature type="compositionally biased region" description="Low complexity" evidence="1">
    <location>
        <begin position="190"/>
        <end position="201"/>
    </location>
</feature>
<feature type="compositionally biased region" description="Pro residues" evidence="1">
    <location>
        <begin position="24"/>
        <end position="36"/>
    </location>
</feature>
<feature type="region of interest" description="Disordered" evidence="1">
    <location>
        <begin position="1"/>
        <end position="1289"/>
    </location>
</feature>
<dbReference type="EMBL" id="OZ037950">
    <property type="protein sequence ID" value="CAL1712179.1"/>
    <property type="molecule type" value="Genomic_DNA"/>
</dbReference>
<dbReference type="Pfam" id="PF25459">
    <property type="entry name" value="AIM3_BBC1_C"/>
    <property type="match status" value="1"/>
</dbReference>
<feature type="compositionally biased region" description="Acidic residues" evidence="1">
    <location>
        <begin position="722"/>
        <end position="741"/>
    </location>
</feature>
<feature type="compositionally biased region" description="Basic and acidic residues" evidence="1">
    <location>
        <begin position="1"/>
        <end position="16"/>
    </location>
</feature>
<feature type="compositionally biased region" description="Polar residues" evidence="1">
    <location>
        <begin position="533"/>
        <end position="560"/>
    </location>
</feature>
<gene>
    <name evidence="3" type="ORF">GFSPODELE1_LOCUS8708</name>
</gene>
<feature type="compositionally biased region" description="Pro residues" evidence="1">
    <location>
        <begin position="1180"/>
        <end position="1203"/>
    </location>
</feature>
<feature type="domain" description="BBC1/AIM3 cysteine proteinase-fold" evidence="2">
    <location>
        <begin position="1341"/>
        <end position="1510"/>
    </location>
</feature>
<feature type="compositionally biased region" description="Acidic residues" evidence="1">
    <location>
        <begin position="955"/>
        <end position="964"/>
    </location>
</feature>
<feature type="compositionally biased region" description="Acidic residues" evidence="1">
    <location>
        <begin position="910"/>
        <end position="922"/>
    </location>
</feature>
<feature type="compositionally biased region" description="Low complexity" evidence="1">
    <location>
        <begin position="791"/>
        <end position="800"/>
    </location>
</feature>
<feature type="compositionally biased region" description="Basic and acidic residues" evidence="1">
    <location>
        <begin position="59"/>
        <end position="86"/>
    </location>
</feature>
<sequence length="1511" mass="161457">MSDPPKKLGSLKDRIAAFENKGPAPVPAAAPVPRPKPAGGVSWKPKAPSPPSSPPAPDNAERKLAGMSAEDAKESIGKGGSLKERMAALQGRGAFGGLPGAAPVAPPKPAVEKPKWKPPPRPIASPPIDDVADVAPEAPHASPPTTAADSQEESKTAEPSGEAEPSPSRAEEAQESQEPDPEEEERQRRAAIAARMARLGGARVGMGPPPIFGKKPEVKKAETPKEEAKEEELRAPEERSEGLSPPATELVTERGTPLIQSPPAEDAVSTEDVENRQEFFNTEQTSTSSLLSSDSAASSGRSPSMPVPSVPRRTGPPRKKAAKSPSPTPPIQVLNTEFTRSPSTTPALDVQGQSKEAVEEAIKQSKQIEEAGSREPEITPQIPAEVETQIREETETEREPTRAPSSNVIPHAEEFSEETKLPTGELESLSISDDIVEKKVDEPEHHGPTLPESGADAQPSNIETEEVVKGEPDNDKVGSPPKEVEAQIEEPEGEDEAGRRKRIAERLAKTGGVNPLAGPPPPARKPSLPTPVSPTESVGSRRQGSIDVAQSPTISLTQERQLPLRRESTDSAILGKRTSLRKGSVDSVSSQPLRSPPLLPTSPKPTLPTRKDSTGSTSSGPQRRASQDDRKEPQADIGSIRHRLSTSEEISEEPEAYEDDVLSGNEGPEAEAGPREARDYSSEKPTAPSRSVANYPADELFVPASVPTQGDDDDDRVSSLQVEDEEVEEPREYEPIDEEYSPPELNRVPSPVNDDVNLQEDVPVPLLPTAPRPPVKRTSIPPPPRAPPAVPESLAESAAEAEPRIHHVRPLPPPPPIIEEVLDRDADKTPSVLSTAVPPIPPNRPPPVAQVNILLSEDDDAEEKDSPSLSPIDSKDNVSDLDIQSDMDVPDSPPRTFDEEEPSIISSAEETPEYIDQDEESYQSEPAISQRRAAPQRHVPEPISTTSKCKKPEQEVLDDSDGDPIDPAFHSPLKSPTTSIANPPSLSLSQPQSPPPAASSPEEESEDEEQARRRTIAERMAKLGGIRFGAPPAPTRRPQPPPPPTEEGAVEDNEPTESKAEPEEPPEEEDEFSRKQRIAARIAGMGGMRFGMLPTPMSPPVPPVRKESVHEPVSVSSHAVPAVHPASGDDIEDEGVQVDVEESELEEVSHSDIPEEVPPPVPTRAGRRSSTQTPASAPERVPPVPSLARPPVPLGRPPIPPTPSGSRGIPSPASGRKSSASTETGHPLPSPPAVQSSLSPAGDYVLVDEPESAEELPPPPPPPRSVRVPPPPRSAPLPPPPPVHGSADEVLSDFEAEVDLSLSGQWSEDSTNYPISVAPPPPPSKRASTSRPESQRPPSHQPPVADLQLSPDELMALWGRVGVQVNETAATLFDKSRKSLVGDGSYVGFINATLSQVPNAARPSAQDSFGYLIYSQSGAAVQRRVTDIMPGDIIVLQDAKLKGHKGIQMYHQTVGAGEPVVAIVADFEVKKSKVKVFQANQHVGHQSVESTSYRLEDLKSGTVKVFRVLSS</sequence>
<feature type="compositionally biased region" description="Pro residues" evidence="1">
    <location>
        <begin position="838"/>
        <end position="848"/>
    </location>
</feature>
<feature type="compositionally biased region" description="Pro residues" evidence="1">
    <location>
        <begin position="780"/>
        <end position="790"/>
    </location>
</feature>
<feature type="compositionally biased region" description="Low complexity" evidence="1">
    <location>
        <begin position="1111"/>
        <end position="1126"/>
    </location>
</feature>
<reference evidence="4" key="1">
    <citation type="submission" date="2024-04" db="EMBL/GenBank/DDBJ databases">
        <authorList>
            <person name="Shaw F."/>
            <person name="Minotto A."/>
        </authorList>
    </citation>
    <scope>NUCLEOTIDE SEQUENCE [LARGE SCALE GENOMIC DNA]</scope>
</reference>
<feature type="compositionally biased region" description="Polar residues" evidence="1">
    <location>
        <begin position="1304"/>
        <end position="1313"/>
    </location>
</feature>
<evidence type="ECO:0000313" key="3">
    <source>
        <dbReference type="EMBL" id="CAL1712179.1"/>
    </source>
</evidence>
<feature type="compositionally biased region" description="Polar residues" evidence="1">
    <location>
        <begin position="333"/>
        <end position="354"/>
    </location>
</feature>
<feature type="compositionally biased region" description="Basic and acidic residues" evidence="1">
    <location>
        <begin position="356"/>
        <end position="377"/>
    </location>
</feature>
<feature type="compositionally biased region" description="Low complexity" evidence="1">
    <location>
        <begin position="37"/>
        <end position="46"/>
    </location>
</feature>